<accession>A0A1X9T586</accession>
<sequence>MPCGSKLKLIFNFDFPIVSIKWCVASAIIFFNIGLNEESFSLSKQFAAKYLQLLISKFGISIKSSFPETRACNVFNTCGGLTTRFFITFIAKTHAFLSISSQPPRIIIL</sequence>
<keyword evidence="2" id="KW-1185">Reference proteome</keyword>
<dbReference type="Proteomes" id="UP000203507">
    <property type="component" value="Segment"/>
</dbReference>
<dbReference type="EMBL" id="KX832224">
    <property type="protein sequence ID" value="ARR28863.1"/>
    <property type="molecule type" value="Genomic_DNA"/>
</dbReference>
<evidence type="ECO:0000313" key="1">
    <source>
        <dbReference type="EMBL" id="ARR28863.1"/>
    </source>
</evidence>
<organism evidence="1">
    <name type="scientific">Ranid herpesvirus 3</name>
    <dbReference type="NCBI Taxonomy" id="1987509"/>
    <lineage>
        <taxon>Viruses</taxon>
        <taxon>Duplodnaviria</taxon>
        <taxon>Heunggongvirae</taxon>
        <taxon>Peploviricota</taxon>
        <taxon>Herviviricetes</taxon>
        <taxon>Herpesvirales</taxon>
        <taxon>Alloherpesviridae</taxon>
        <taxon>Batravirus</taxon>
        <taxon>Batravirus ranidallo3</taxon>
    </lineage>
</organism>
<name>A0A1X9T586_9VIRU</name>
<evidence type="ECO:0000313" key="2">
    <source>
        <dbReference type="Proteomes" id="UP000203507"/>
    </source>
</evidence>
<dbReference type="KEGG" id="vg:32878197"/>
<reference evidence="1" key="1">
    <citation type="journal article" date="2017" name="Vet. Pathol.">
        <title>Ranid Herpesvirus 3 and Proliferative Dermatitis in Free-Ranging Wild Common Frogs (Rana Temporaria).</title>
        <authorList>
            <person name="Origgi F.C."/>
            <person name="Schmidt B.R."/>
            <person name="Lohmann P."/>
            <person name="Otten P."/>
            <person name="Akdesir E."/>
            <person name="Gaschen V."/>
            <person name="Aguilar-Bultet L."/>
            <person name="Wahli T."/>
            <person name="Sattler U."/>
            <person name="Stoffel M.H."/>
        </authorList>
    </citation>
    <scope>NUCLEOTIDE SEQUENCE [LARGE SCALE GENOMIC DNA]</scope>
    <source>
        <strain evidence="1">FO1_2015</strain>
    </source>
</reference>
<proteinExistence type="predicted"/>
<protein>
    <submittedName>
        <fullName evidence="1">Uncharacterized protein</fullName>
    </submittedName>
</protein>
<dbReference type="GeneID" id="32878197"/>
<dbReference type="RefSeq" id="YP_009362372.1">
    <property type="nucleotide sequence ID" value="NC_034618.1"/>
</dbReference>